<keyword evidence="4" id="KW-1185">Reference proteome</keyword>
<gene>
    <name evidence="3" type="ORF">BU14_0827s0005</name>
</gene>
<feature type="signal peptide" evidence="2">
    <location>
        <begin position="1"/>
        <end position="28"/>
    </location>
</feature>
<organism evidence="3 4">
    <name type="scientific">Porphyra umbilicalis</name>
    <name type="common">Purple laver</name>
    <name type="synonym">Red alga</name>
    <dbReference type="NCBI Taxonomy" id="2786"/>
    <lineage>
        <taxon>Eukaryota</taxon>
        <taxon>Rhodophyta</taxon>
        <taxon>Bangiophyceae</taxon>
        <taxon>Bangiales</taxon>
        <taxon>Bangiaceae</taxon>
        <taxon>Porphyra</taxon>
    </lineage>
</organism>
<evidence type="ECO:0000256" key="1">
    <source>
        <dbReference type="SAM" id="MobiDB-lite"/>
    </source>
</evidence>
<name>A0A1X6NP33_PORUM</name>
<evidence type="ECO:0000256" key="2">
    <source>
        <dbReference type="SAM" id="SignalP"/>
    </source>
</evidence>
<proteinExistence type="predicted"/>
<protein>
    <submittedName>
        <fullName evidence="3">Uncharacterized protein</fullName>
    </submittedName>
</protein>
<dbReference type="Proteomes" id="UP000218209">
    <property type="component" value="Unassembled WGS sequence"/>
</dbReference>
<evidence type="ECO:0000313" key="4">
    <source>
        <dbReference type="Proteomes" id="UP000218209"/>
    </source>
</evidence>
<dbReference type="AlphaFoldDB" id="A0A1X6NP33"/>
<feature type="chain" id="PRO_5013321679" evidence="2">
    <location>
        <begin position="29"/>
        <end position="327"/>
    </location>
</feature>
<keyword evidence="2" id="KW-0732">Signal</keyword>
<accession>A0A1X6NP33</accession>
<sequence length="327" mass="32933">MTDRANRRCRSTTSATLALLATLAAAVASTAGGASPPTGAPPTLPTAGRRAGRRSACVRLPGCQSEADRFKADYVDGRCLPDARSADVEAAITVHEVFKDVVKAACCTTAAQRTDLDARIAPLEAAGTCAAPYTNRPDYDPAAYACRPLGDCAAVLDAFEADFVAHGCLPRGDEALDAVAKGLLEVLKDVQKAACCTARAQRRRLATELIVLGRASTCPGFAAAARFSVRAPRAVGGGGGGCGAPPPVRLPSQSPTGPPPPSPPVPPPCRPPPARPCRLTGATPVSARPPSAAGAFPTTPPAAPRGACPSAPTCSSSSPAVTAASAP</sequence>
<reference evidence="3 4" key="1">
    <citation type="submission" date="2017-03" db="EMBL/GenBank/DDBJ databases">
        <title>WGS assembly of Porphyra umbilicalis.</title>
        <authorList>
            <person name="Brawley S.H."/>
            <person name="Blouin N.A."/>
            <person name="Ficko-Blean E."/>
            <person name="Wheeler G.L."/>
            <person name="Lohr M."/>
            <person name="Goodson H.V."/>
            <person name="Jenkins J.W."/>
            <person name="Blaby-Haas C.E."/>
            <person name="Helliwell K.E."/>
            <person name="Chan C."/>
            <person name="Marriage T."/>
            <person name="Bhattacharya D."/>
            <person name="Klein A.S."/>
            <person name="Badis Y."/>
            <person name="Brodie J."/>
            <person name="Cao Y."/>
            <person name="Collen J."/>
            <person name="Dittami S.M."/>
            <person name="Gachon C.M."/>
            <person name="Green B.R."/>
            <person name="Karpowicz S."/>
            <person name="Kim J.W."/>
            <person name="Kudahl U."/>
            <person name="Lin S."/>
            <person name="Michel G."/>
            <person name="Mittag M."/>
            <person name="Olson B.J."/>
            <person name="Pangilinan J."/>
            <person name="Peng Y."/>
            <person name="Qiu H."/>
            <person name="Shu S."/>
            <person name="Singer J.T."/>
            <person name="Smith A.G."/>
            <person name="Sprecher B.N."/>
            <person name="Wagner V."/>
            <person name="Wang W."/>
            <person name="Wang Z.-Y."/>
            <person name="Yan J."/>
            <person name="Yarish C."/>
            <person name="Zoeuner-Riek S."/>
            <person name="Zhuang Y."/>
            <person name="Zou Y."/>
            <person name="Lindquist E.A."/>
            <person name="Grimwood J."/>
            <person name="Barry K."/>
            <person name="Rokhsar D.S."/>
            <person name="Schmutz J."/>
            <person name="Stiller J.W."/>
            <person name="Grossman A.R."/>
            <person name="Prochnik S.E."/>
        </authorList>
    </citation>
    <scope>NUCLEOTIDE SEQUENCE [LARGE SCALE GENOMIC DNA]</scope>
    <source>
        <strain evidence="3">4086291</strain>
    </source>
</reference>
<feature type="region of interest" description="Disordered" evidence="1">
    <location>
        <begin position="236"/>
        <end position="327"/>
    </location>
</feature>
<evidence type="ECO:0000313" key="3">
    <source>
        <dbReference type="EMBL" id="OSX70256.1"/>
    </source>
</evidence>
<feature type="compositionally biased region" description="Pro residues" evidence="1">
    <location>
        <begin position="256"/>
        <end position="275"/>
    </location>
</feature>
<feature type="region of interest" description="Disordered" evidence="1">
    <location>
        <begin position="31"/>
        <end position="50"/>
    </location>
</feature>
<feature type="compositionally biased region" description="Low complexity" evidence="1">
    <location>
        <begin position="304"/>
        <end position="327"/>
    </location>
</feature>
<dbReference type="EMBL" id="KV919285">
    <property type="protein sequence ID" value="OSX70256.1"/>
    <property type="molecule type" value="Genomic_DNA"/>
</dbReference>